<protein>
    <recommendedName>
        <fullName evidence="3">Cyclin-like protein</fullName>
    </recommendedName>
</protein>
<dbReference type="EMBL" id="JBBJBU010000003">
    <property type="protein sequence ID" value="KAK7206152.1"/>
    <property type="molecule type" value="Genomic_DNA"/>
</dbReference>
<name>A0ABR1F8I1_9ASCO</name>
<dbReference type="GeneID" id="90035044"/>
<dbReference type="PANTHER" id="PTHR15615">
    <property type="match status" value="1"/>
</dbReference>
<keyword evidence="2" id="KW-1185">Reference proteome</keyword>
<dbReference type="CDD" id="cd20557">
    <property type="entry name" value="CYCLIN_ScPCL1-like"/>
    <property type="match status" value="1"/>
</dbReference>
<accession>A0ABR1F8I1</accession>
<comment type="caution">
    <text evidence="1">The sequence shown here is derived from an EMBL/GenBank/DDBJ whole genome shotgun (WGS) entry which is preliminary data.</text>
</comment>
<dbReference type="RefSeq" id="XP_064769185.1">
    <property type="nucleotide sequence ID" value="XM_064909532.1"/>
</dbReference>
<evidence type="ECO:0008006" key="3">
    <source>
        <dbReference type="Google" id="ProtNLM"/>
    </source>
</evidence>
<dbReference type="Gene3D" id="1.10.472.10">
    <property type="entry name" value="Cyclin-like"/>
    <property type="match status" value="1"/>
</dbReference>
<evidence type="ECO:0000313" key="2">
    <source>
        <dbReference type="Proteomes" id="UP001498771"/>
    </source>
</evidence>
<proteinExistence type="predicted"/>
<dbReference type="Proteomes" id="UP001498771">
    <property type="component" value="Unassembled WGS sequence"/>
</dbReference>
<sequence>MVVAFASASSGFCSLEPNTPVDYFLPTSLSQHSRLPYVPQLMPPQMLAPYPNGNMGPHAAAIGSHYVSNKQQRGQMNPALSQSWINHQRKGYSDAFQNGHWSQAAAVNQVPKLEEDHWNARNSQRQSGLLSNGHKGMSGFSGFGNDMALQQRGLEQGVQKACHYDALQNTSLSEPKTGGVSSKLDYSLDIMSEFLCTMSSTIMGYKIPPSPVLIKFTHQLLSSTRLPGSTIILALVYLSKRCALQAPSAVDQTAQYNLLIVSLILANKFNDDNTFTNKSWGEVTGLPISELTRVETDWLKLVKWQLNLHDDDIGVWNRWNDYWYEYSLHATKKSSVHTPQVAPISQSHMSAPPMQCSADYWVDTRYDQEPAMRNRHGYYSNQYNVQSQYRYGNYSGAYCNTSQQQPIQLHQQQQQHLMAHQNSHNQHGLLSRYSSQCNCHYCVFEPIVPTWLGPAAAAC</sequence>
<organism evidence="1 2">
    <name type="scientific">Myxozyma melibiosi</name>
    <dbReference type="NCBI Taxonomy" id="54550"/>
    <lineage>
        <taxon>Eukaryota</taxon>
        <taxon>Fungi</taxon>
        <taxon>Dikarya</taxon>
        <taxon>Ascomycota</taxon>
        <taxon>Saccharomycotina</taxon>
        <taxon>Lipomycetes</taxon>
        <taxon>Lipomycetales</taxon>
        <taxon>Lipomycetaceae</taxon>
        <taxon>Myxozyma</taxon>
    </lineage>
</organism>
<reference evidence="1 2" key="1">
    <citation type="submission" date="2024-03" db="EMBL/GenBank/DDBJ databases">
        <title>Genome-scale model development and genomic sequencing of the oleaginous clade Lipomyces.</title>
        <authorList>
            <consortium name="Lawrence Berkeley National Laboratory"/>
            <person name="Czajka J.J."/>
            <person name="Han Y."/>
            <person name="Kim J."/>
            <person name="Mondo S.J."/>
            <person name="Hofstad B.A."/>
            <person name="Robles A."/>
            <person name="Haridas S."/>
            <person name="Riley R."/>
            <person name="LaButti K."/>
            <person name="Pangilinan J."/>
            <person name="Andreopoulos W."/>
            <person name="Lipzen A."/>
            <person name="Yan J."/>
            <person name="Wang M."/>
            <person name="Ng V."/>
            <person name="Grigoriev I.V."/>
            <person name="Spatafora J.W."/>
            <person name="Magnuson J.K."/>
            <person name="Baker S.E."/>
            <person name="Pomraning K.R."/>
        </authorList>
    </citation>
    <scope>NUCLEOTIDE SEQUENCE [LARGE SCALE GENOMIC DNA]</scope>
    <source>
        <strain evidence="1 2">Phaff 52-87</strain>
    </source>
</reference>
<dbReference type="SUPFAM" id="SSF47954">
    <property type="entry name" value="Cyclin-like"/>
    <property type="match status" value="1"/>
</dbReference>
<dbReference type="InterPro" id="IPR013922">
    <property type="entry name" value="Cyclin_PHO80-like"/>
</dbReference>
<dbReference type="PANTHER" id="PTHR15615:SF27">
    <property type="entry name" value="PHO85 CYCLIN CLG1"/>
    <property type="match status" value="1"/>
</dbReference>
<evidence type="ECO:0000313" key="1">
    <source>
        <dbReference type="EMBL" id="KAK7206152.1"/>
    </source>
</evidence>
<dbReference type="InterPro" id="IPR036915">
    <property type="entry name" value="Cyclin-like_sf"/>
</dbReference>
<dbReference type="Pfam" id="PF08613">
    <property type="entry name" value="Cyclin"/>
    <property type="match status" value="1"/>
</dbReference>
<gene>
    <name evidence="1" type="ORF">BZA70DRAFT_125395</name>
</gene>